<reference evidence="3 4" key="1">
    <citation type="submission" date="2019-10" db="EMBL/GenBank/DDBJ databases">
        <title>Streptomyces tenebrisbrunneis sp.nov., an endogenous actinomycete isolated from of Lycium ruthenicum.</title>
        <authorList>
            <person name="Ma L."/>
        </authorList>
    </citation>
    <scope>NUCLEOTIDE SEQUENCE [LARGE SCALE GENOMIC DNA]</scope>
    <source>
        <strain evidence="3 4">TRM 66187</strain>
    </source>
</reference>
<evidence type="ECO:0000256" key="1">
    <source>
        <dbReference type="ARBA" id="ARBA00008812"/>
    </source>
</evidence>
<proteinExistence type="inferred from homology"/>
<protein>
    <submittedName>
        <fullName evidence="3">YceI family protein</fullName>
    </submittedName>
</protein>
<dbReference type="PANTHER" id="PTHR34406">
    <property type="entry name" value="PROTEIN YCEI"/>
    <property type="match status" value="1"/>
</dbReference>
<dbReference type="InterPro" id="IPR007372">
    <property type="entry name" value="Lipid/polyisoprenoid-bd_YceI"/>
</dbReference>
<dbReference type="InterPro" id="IPR036761">
    <property type="entry name" value="TTHA0802/YceI-like_sf"/>
</dbReference>
<name>A0ABQ7FIA6_9ACTN</name>
<dbReference type="SMART" id="SM00867">
    <property type="entry name" value="YceI"/>
    <property type="match status" value="1"/>
</dbReference>
<evidence type="ECO:0000313" key="4">
    <source>
        <dbReference type="Proteomes" id="UP000621266"/>
    </source>
</evidence>
<sequence length="176" mass="18706">MDTRREQAPAVPGLGRYRIDTRISTVTFATRHLFGLLPVRGGFAVRSGTVDVTEPLAESRVHVEIEAASFSTGNEQRDRNVRSARFLDAGRFPVLTFSSGRVGSTSVGGTLTAHGVSRPVTLAVERSAVSPEAFTVRATTRLDRTEFGVTGSRGMTGRLLDVTVEITCARVGGAGG</sequence>
<comment type="caution">
    <text evidence="3">The sequence shown here is derived from an EMBL/GenBank/DDBJ whole genome shotgun (WGS) entry which is preliminary data.</text>
</comment>
<accession>A0ABQ7FIA6</accession>
<dbReference type="Gene3D" id="2.40.128.110">
    <property type="entry name" value="Lipid/polyisoprenoid-binding, YceI-like"/>
    <property type="match status" value="1"/>
</dbReference>
<keyword evidence="4" id="KW-1185">Reference proteome</keyword>
<dbReference type="SUPFAM" id="SSF101874">
    <property type="entry name" value="YceI-like"/>
    <property type="match status" value="1"/>
</dbReference>
<evidence type="ECO:0000259" key="2">
    <source>
        <dbReference type="SMART" id="SM00867"/>
    </source>
</evidence>
<dbReference type="Pfam" id="PF04264">
    <property type="entry name" value="YceI"/>
    <property type="match status" value="1"/>
</dbReference>
<organism evidence="3 4">
    <name type="scientific">Streptomyces lycii</name>
    <dbReference type="NCBI Taxonomy" id="2654337"/>
    <lineage>
        <taxon>Bacteria</taxon>
        <taxon>Bacillati</taxon>
        <taxon>Actinomycetota</taxon>
        <taxon>Actinomycetes</taxon>
        <taxon>Kitasatosporales</taxon>
        <taxon>Streptomycetaceae</taxon>
        <taxon>Streptomyces</taxon>
    </lineage>
</organism>
<comment type="similarity">
    <text evidence="1">Belongs to the UPF0312 family.</text>
</comment>
<dbReference type="Proteomes" id="UP000621266">
    <property type="component" value="Unassembled WGS sequence"/>
</dbReference>
<dbReference type="RefSeq" id="WP_098750406.1">
    <property type="nucleotide sequence ID" value="NZ_WHPN01000278.1"/>
</dbReference>
<evidence type="ECO:0000313" key="3">
    <source>
        <dbReference type="EMBL" id="KAF4408347.1"/>
    </source>
</evidence>
<feature type="domain" description="Lipid/polyisoprenoid-binding YceI-like" evidence="2">
    <location>
        <begin position="16"/>
        <end position="169"/>
    </location>
</feature>
<gene>
    <name evidence="3" type="ORF">GCU69_14765</name>
</gene>
<dbReference type="EMBL" id="WHPN01000278">
    <property type="protein sequence ID" value="KAF4408347.1"/>
    <property type="molecule type" value="Genomic_DNA"/>
</dbReference>
<dbReference type="PANTHER" id="PTHR34406:SF1">
    <property type="entry name" value="PROTEIN YCEI"/>
    <property type="match status" value="1"/>
</dbReference>